<dbReference type="InterPro" id="IPR017937">
    <property type="entry name" value="Thioredoxin_CS"/>
</dbReference>
<sequence>MVNEFDENKLKKIIGEKKIIIIDFFATWCGPCQMFGPVFEKFSTEYEKKEIIFAKVDVDKYTDFSADQGVTSIPTIVAYKDGKEFLRFTGFRSLENLKKDFKTLL</sequence>
<dbReference type="PANTHER" id="PTHR46115">
    <property type="entry name" value="THIOREDOXIN-LIKE PROTEIN 1"/>
    <property type="match status" value="1"/>
</dbReference>
<comment type="similarity">
    <text evidence="3">Belongs to the thioredoxin family.</text>
</comment>
<dbReference type="EMBL" id="CP006932">
    <property type="protein sequence ID" value="AHK22305.1"/>
    <property type="molecule type" value="Genomic_DNA"/>
</dbReference>
<keyword evidence="5" id="KW-0676">Redox-active center</keyword>
<evidence type="ECO:0000256" key="2">
    <source>
        <dbReference type="NCBIfam" id="TIGR01068"/>
    </source>
</evidence>
<dbReference type="CDD" id="cd02947">
    <property type="entry name" value="TRX_family"/>
    <property type="match status" value="1"/>
</dbReference>
<dbReference type="InterPro" id="IPR005746">
    <property type="entry name" value="Thioredoxin"/>
</dbReference>
<accession>W8GS83</accession>
<feature type="site" description="Contributes to redox potential value" evidence="4">
    <location>
        <position position="30"/>
    </location>
</feature>
<dbReference type="KEGG" id="hcr:X271_00197"/>
<evidence type="ECO:0000256" key="5">
    <source>
        <dbReference type="PIRSR" id="PIRSR000077-4"/>
    </source>
</evidence>
<organism evidence="7 8">
    <name type="scientific">Candidatus Hepatoplasma crinochetorum Av</name>
    <dbReference type="NCBI Taxonomy" id="1427984"/>
    <lineage>
        <taxon>Bacteria</taxon>
        <taxon>Bacillati</taxon>
        <taxon>Mycoplasmatota</taxon>
        <taxon>Mollicutes</taxon>
        <taxon>Candidatus Hepatoplasmataceae</taxon>
        <taxon>Candidatus Hepatoplasma</taxon>
    </lineage>
</organism>
<feature type="domain" description="Thioredoxin" evidence="6">
    <location>
        <begin position="1"/>
        <end position="105"/>
    </location>
</feature>
<gene>
    <name evidence="7" type="primary">trxA_2</name>
    <name evidence="7" type="ORF">X271_00197</name>
</gene>
<proteinExistence type="inferred from homology"/>
<dbReference type="InterPro" id="IPR036249">
    <property type="entry name" value="Thioredoxin-like_sf"/>
</dbReference>
<feature type="active site" description="Nucleophile" evidence="4">
    <location>
        <position position="32"/>
    </location>
</feature>
<feature type="disulfide bond" description="Redox-active" evidence="5">
    <location>
        <begin position="29"/>
        <end position="32"/>
    </location>
</feature>
<evidence type="ECO:0000313" key="8">
    <source>
        <dbReference type="Proteomes" id="UP000019450"/>
    </source>
</evidence>
<dbReference type="eggNOG" id="COG3118">
    <property type="taxonomic scope" value="Bacteria"/>
</dbReference>
<dbReference type="PIRSF" id="PIRSF000077">
    <property type="entry name" value="Thioredoxin"/>
    <property type="match status" value="1"/>
</dbReference>
<dbReference type="HOGENOM" id="CLU_090389_14_5_14"/>
<dbReference type="Gene3D" id="3.40.30.10">
    <property type="entry name" value="Glutaredoxin"/>
    <property type="match status" value="1"/>
</dbReference>
<dbReference type="GO" id="GO:0015035">
    <property type="term" value="F:protein-disulfide reductase activity"/>
    <property type="evidence" value="ECO:0007669"/>
    <property type="project" value="UniProtKB-UniRule"/>
</dbReference>
<keyword evidence="8" id="KW-1185">Reference proteome</keyword>
<evidence type="ECO:0000256" key="1">
    <source>
        <dbReference type="ARBA" id="ARBA00023157"/>
    </source>
</evidence>
<evidence type="ECO:0000313" key="7">
    <source>
        <dbReference type="EMBL" id="AHK22305.1"/>
    </source>
</evidence>
<dbReference type="PATRIC" id="fig|1427984.3.peg.184"/>
<dbReference type="SUPFAM" id="SSF52833">
    <property type="entry name" value="Thioredoxin-like"/>
    <property type="match status" value="1"/>
</dbReference>
<feature type="active site" description="Nucleophile" evidence="4">
    <location>
        <position position="29"/>
    </location>
</feature>
<dbReference type="PROSITE" id="PS51352">
    <property type="entry name" value="THIOREDOXIN_2"/>
    <property type="match status" value="1"/>
</dbReference>
<dbReference type="InterPro" id="IPR013766">
    <property type="entry name" value="Thioredoxin_domain"/>
</dbReference>
<feature type="site" description="Deprotonates C-terminal active site Cys" evidence="4">
    <location>
        <position position="23"/>
    </location>
</feature>
<name>W8GS83_9MOLU</name>
<dbReference type="NCBIfam" id="TIGR01068">
    <property type="entry name" value="thioredoxin"/>
    <property type="match status" value="1"/>
</dbReference>
<evidence type="ECO:0000256" key="3">
    <source>
        <dbReference type="PIRNR" id="PIRNR000077"/>
    </source>
</evidence>
<protein>
    <recommendedName>
        <fullName evidence="2 3">Thioredoxin</fullName>
    </recommendedName>
</protein>
<dbReference type="STRING" id="1427984.X271_00197"/>
<evidence type="ECO:0000259" key="6">
    <source>
        <dbReference type="PROSITE" id="PS51352"/>
    </source>
</evidence>
<feature type="site" description="Contributes to redox potential value" evidence="4">
    <location>
        <position position="31"/>
    </location>
</feature>
<dbReference type="Proteomes" id="UP000019450">
    <property type="component" value="Chromosome"/>
</dbReference>
<dbReference type="RefSeq" id="WP_025208606.1">
    <property type="nucleotide sequence ID" value="NZ_CP006932.1"/>
</dbReference>
<evidence type="ECO:0000256" key="4">
    <source>
        <dbReference type="PIRSR" id="PIRSR000077-1"/>
    </source>
</evidence>
<keyword evidence="1 5" id="KW-1015">Disulfide bond</keyword>
<reference evidence="7 8" key="1">
    <citation type="journal article" date="2014" name="Genome Biol. Evol.">
        <title>Phylogenomics of "Candidatus Hepatoplasma crinochetorum," a Lineage of Mollicutes Associated with Noninsect Arthropods.</title>
        <authorList>
            <person name="Leclercq S."/>
            <person name="Dittmer J."/>
            <person name="Bouchon D."/>
            <person name="Cordaux R."/>
        </authorList>
    </citation>
    <scope>NUCLEOTIDE SEQUENCE [LARGE SCALE GENOMIC DNA]</scope>
    <source>
        <strain evidence="7 8">Av</strain>
    </source>
</reference>
<dbReference type="OrthoDB" id="9790390at2"/>
<dbReference type="AlphaFoldDB" id="W8GS83"/>
<dbReference type="Pfam" id="PF00085">
    <property type="entry name" value="Thioredoxin"/>
    <property type="match status" value="1"/>
</dbReference>
<dbReference type="PROSITE" id="PS00194">
    <property type="entry name" value="THIOREDOXIN_1"/>
    <property type="match status" value="1"/>
</dbReference>
<dbReference type="PRINTS" id="PR00421">
    <property type="entry name" value="THIOREDOXIN"/>
</dbReference>